<evidence type="ECO:0000313" key="5">
    <source>
        <dbReference type="Proteomes" id="UP000436027"/>
    </source>
</evidence>
<evidence type="ECO:0000313" key="4">
    <source>
        <dbReference type="EMBL" id="KAB1885991.1"/>
    </source>
</evidence>
<comment type="caution">
    <text evidence="4">The sequence shown here is derived from an EMBL/GenBank/DDBJ whole genome shotgun (WGS) entry which is preliminary data.</text>
</comment>
<reference evidence="4 5" key="1">
    <citation type="submission" date="2019-09" db="EMBL/GenBank/DDBJ databases">
        <title>Whole genome sequencing of Microbacterium maritypicum.</title>
        <authorList>
            <person name="Lenchi N."/>
        </authorList>
    </citation>
    <scope>NUCLEOTIDE SEQUENCE [LARGE SCALE GENOMIC DNA]</scope>
    <source>
        <strain evidence="4 5">DSM 12512</strain>
    </source>
</reference>
<dbReference type="Proteomes" id="UP000436027">
    <property type="component" value="Unassembled WGS sequence"/>
</dbReference>
<dbReference type="GO" id="GO:0006352">
    <property type="term" value="P:DNA-templated transcription initiation"/>
    <property type="evidence" value="ECO:0007669"/>
    <property type="project" value="InterPro"/>
</dbReference>
<feature type="transmembrane region" description="Helical" evidence="2">
    <location>
        <begin position="291"/>
        <end position="312"/>
    </location>
</feature>
<sequence length="441" mass="46704">MGEATDQVDRRVVDDRRAREANAGDRGAAGEYLAENLPYLLSIARRISNGVLDPDDLAADAIAALLALWAEGRGPTSNPNAYLSRAMRNRLIDEYRSPRSRVGGILDADEELQPHFDSTRRTDLHREYAYVAAALQSLPPDQQLVLKAVVVDGRKPGDLEGELARRAPAISSLLRRAKLSLRRATLRVVLEEDAPADCRRAAGDLPESVAVQMEDVPRSRGMAHIRTCDRCRAAWGRFGALTSALGTVALLVAGSVLSPSGSAEADDRPRGTPTAPPSVARRLSGARRISLVPQIMAIASVVVGVLLIALALPAVQNLLSGGPVGGLQLAVASRALPAERAEIDVDLRLGDTEDVVVELLLPPGLSVLSTPEAWDCSPSSTGAICRGDATSRVTFALVDSRPDEAGGYRLLLAGHRGDRAVSGVAEGQVRSETQTVTATVG</sequence>
<evidence type="ECO:0000256" key="1">
    <source>
        <dbReference type="SAM" id="MobiDB-lite"/>
    </source>
</evidence>
<proteinExistence type="predicted"/>
<dbReference type="EMBL" id="WAAQ01000001">
    <property type="protein sequence ID" value="KAB1885991.1"/>
    <property type="molecule type" value="Genomic_DNA"/>
</dbReference>
<protein>
    <submittedName>
        <fullName evidence="4">Sigma-70 family RNA polymerase sigma factor</fullName>
    </submittedName>
</protein>
<feature type="region of interest" description="Disordered" evidence="1">
    <location>
        <begin position="1"/>
        <end position="25"/>
    </location>
</feature>
<feature type="transmembrane region" description="Helical" evidence="2">
    <location>
        <begin position="234"/>
        <end position="258"/>
    </location>
</feature>
<dbReference type="RefSeq" id="WP_151485630.1">
    <property type="nucleotide sequence ID" value="NZ_BAAAIN010000002.1"/>
</dbReference>
<dbReference type="AlphaFoldDB" id="A0AAD3X2B3"/>
<dbReference type="NCBIfam" id="TIGR02937">
    <property type="entry name" value="sigma70-ECF"/>
    <property type="match status" value="1"/>
</dbReference>
<dbReference type="GO" id="GO:0003700">
    <property type="term" value="F:DNA-binding transcription factor activity"/>
    <property type="evidence" value="ECO:0007669"/>
    <property type="project" value="InterPro"/>
</dbReference>
<feature type="region of interest" description="Disordered" evidence="1">
    <location>
        <begin position="259"/>
        <end position="279"/>
    </location>
</feature>
<evidence type="ECO:0000259" key="3">
    <source>
        <dbReference type="Pfam" id="PF04542"/>
    </source>
</evidence>
<organism evidence="4 5">
    <name type="scientific">Microbacterium maritypicum</name>
    <name type="common">Microbacterium liquefaciens</name>
    <dbReference type="NCBI Taxonomy" id="33918"/>
    <lineage>
        <taxon>Bacteria</taxon>
        <taxon>Bacillati</taxon>
        <taxon>Actinomycetota</taxon>
        <taxon>Actinomycetes</taxon>
        <taxon>Micrococcales</taxon>
        <taxon>Microbacteriaceae</taxon>
        <taxon>Microbacterium</taxon>
    </lineage>
</organism>
<dbReference type="SUPFAM" id="SSF88946">
    <property type="entry name" value="Sigma2 domain of RNA polymerase sigma factors"/>
    <property type="match status" value="1"/>
</dbReference>
<feature type="compositionally biased region" description="Basic and acidic residues" evidence="1">
    <location>
        <begin position="7"/>
        <end position="23"/>
    </location>
</feature>
<evidence type="ECO:0000256" key="2">
    <source>
        <dbReference type="SAM" id="Phobius"/>
    </source>
</evidence>
<keyword evidence="2" id="KW-1133">Transmembrane helix</keyword>
<dbReference type="Gene3D" id="1.10.1740.10">
    <property type="match status" value="1"/>
</dbReference>
<dbReference type="InterPro" id="IPR013325">
    <property type="entry name" value="RNA_pol_sigma_r2"/>
</dbReference>
<dbReference type="InterPro" id="IPR014284">
    <property type="entry name" value="RNA_pol_sigma-70_dom"/>
</dbReference>
<name>A0AAD3X2B3_MICMQ</name>
<feature type="domain" description="RNA polymerase sigma-70 region 2" evidence="3">
    <location>
        <begin position="35"/>
        <end position="97"/>
    </location>
</feature>
<keyword evidence="2" id="KW-0812">Transmembrane</keyword>
<accession>A0AAD3X2B3</accession>
<dbReference type="InterPro" id="IPR007627">
    <property type="entry name" value="RNA_pol_sigma70_r2"/>
</dbReference>
<keyword evidence="2" id="KW-0472">Membrane</keyword>
<gene>
    <name evidence="4" type="ORF">F6W70_00560</name>
</gene>
<dbReference type="Pfam" id="PF04542">
    <property type="entry name" value="Sigma70_r2"/>
    <property type="match status" value="1"/>
</dbReference>